<accession>A0A1M6XBB3</accession>
<reference evidence="1 2" key="1">
    <citation type="submission" date="2016-11" db="EMBL/GenBank/DDBJ databases">
        <authorList>
            <person name="Jaros S."/>
            <person name="Januszkiewicz K."/>
            <person name="Wedrychowicz H."/>
        </authorList>
    </citation>
    <scope>NUCLEOTIDE SEQUENCE [LARGE SCALE GENOMIC DNA]</scope>
    <source>
        <strain evidence="1 2">DSM 43832</strain>
    </source>
</reference>
<sequence>MIRLAGLVPSLCAAVIVTGCATEIPGRATPDPAAAQAHIECVRATNDAVVAVKSWLSNVDLLQFTEPDVVPVQQMRVACDGPEFVSAYSDFLTRIEGEFTPVTSWGRVAIRGLMNTLCRNDSPSGVKVDQLTPAAQEACRAG</sequence>
<organism evidence="1 2">
    <name type="scientific">Pseudonocardia thermophila</name>
    <dbReference type="NCBI Taxonomy" id="1848"/>
    <lineage>
        <taxon>Bacteria</taxon>
        <taxon>Bacillati</taxon>
        <taxon>Actinomycetota</taxon>
        <taxon>Actinomycetes</taxon>
        <taxon>Pseudonocardiales</taxon>
        <taxon>Pseudonocardiaceae</taxon>
        <taxon>Pseudonocardia</taxon>
    </lineage>
</organism>
<evidence type="ECO:0008006" key="3">
    <source>
        <dbReference type="Google" id="ProtNLM"/>
    </source>
</evidence>
<evidence type="ECO:0000313" key="2">
    <source>
        <dbReference type="Proteomes" id="UP000184363"/>
    </source>
</evidence>
<gene>
    <name evidence="1" type="ORF">SAMN05443637_116149</name>
</gene>
<keyword evidence="2" id="KW-1185">Reference proteome</keyword>
<dbReference type="AlphaFoldDB" id="A0A1M6XBB3"/>
<dbReference type="RefSeq" id="WP_073458776.1">
    <property type="nucleotide sequence ID" value="NZ_CALGVN010000027.1"/>
</dbReference>
<dbReference type="PROSITE" id="PS51257">
    <property type="entry name" value="PROKAR_LIPOPROTEIN"/>
    <property type="match status" value="1"/>
</dbReference>
<evidence type="ECO:0000313" key="1">
    <source>
        <dbReference type="EMBL" id="SHL03252.1"/>
    </source>
</evidence>
<proteinExistence type="predicted"/>
<protein>
    <recommendedName>
        <fullName evidence="3">Lipoprotein</fullName>
    </recommendedName>
</protein>
<dbReference type="Proteomes" id="UP000184363">
    <property type="component" value="Unassembled WGS sequence"/>
</dbReference>
<name>A0A1M6XBB3_PSETH</name>
<dbReference type="STRING" id="1848.SAMN05443637_116149"/>
<dbReference type="EMBL" id="FRAP01000016">
    <property type="protein sequence ID" value="SHL03252.1"/>
    <property type="molecule type" value="Genomic_DNA"/>
</dbReference>